<dbReference type="InterPro" id="IPR036514">
    <property type="entry name" value="SGNH_hydro_sf"/>
</dbReference>
<dbReference type="SUPFAM" id="SSF52266">
    <property type="entry name" value="SGNH hydrolase"/>
    <property type="match status" value="1"/>
</dbReference>
<dbReference type="KEGG" id="slom:PXH66_12515"/>
<feature type="signal peptide" evidence="2">
    <location>
        <begin position="1"/>
        <end position="29"/>
    </location>
</feature>
<sequence length="329" mass="36901">MLHLPCFRHLRAFLVCSFSCLLIATTAKAETEIRLLTIGNSFAENVTEFLPQLAAAHGVKLTISRANLGGTGLNRHTRHLKIAQTDPSDPEGRPYRNRSLPDQPKRSLIEILEPDTWDYITIQQFSGDSYKPESYEPYAGELIAAIRQYAPSAEILVLQTWAYRTDHPWFLDPAQQRQHAAGETLLTQAVMYASIVDAYDQIATRYGLRQLPVGDAFHLARQLPEWSYTFPDPHFDYDHPIKGQRPDQPGSLIAGWYWGTNRETGADEFRLDAKHANTAGRYLGAHVLLEVMSDRAGNAPLWWPESLTAAQAASLQRVAHAAVTARETP</sequence>
<dbReference type="EMBL" id="CP119075">
    <property type="protein sequence ID" value="WED63153.1"/>
    <property type="molecule type" value="Genomic_DNA"/>
</dbReference>
<keyword evidence="2" id="KW-0732">Signal</keyword>
<dbReference type="GO" id="GO:0016788">
    <property type="term" value="F:hydrolase activity, acting on ester bonds"/>
    <property type="evidence" value="ECO:0007669"/>
    <property type="project" value="UniProtKB-ARBA"/>
</dbReference>
<feature type="domain" description="DUF4886" evidence="3">
    <location>
        <begin position="35"/>
        <end position="167"/>
    </location>
</feature>
<accession>A0AAF0CLR1</accession>
<protein>
    <submittedName>
        <fullName evidence="4">DUF4886 domain-containing protein</fullName>
    </submittedName>
</protein>
<evidence type="ECO:0000256" key="1">
    <source>
        <dbReference type="SAM" id="MobiDB-lite"/>
    </source>
</evidence>
<gene>
    <name evidence="4" type="ORF">PXH66_12515</name>
</gene>
<reference evidence="4" key="1">
    <citation type="submission" date="2023-03" db="EMBL/GenBank/DDBJ databases">
        <title>Lomoglobus Profundus gen. nov., sp. nov., a novel member of the phylum Verrucomicrobia, isolated from deep-marine sediment of South China Sea.</title>
        <authorList>
            <person name="Ahmad T."/>
            <person name="Ishaq S.E."/>
            <person name="Wang F."/>
        </authorList>
    </citation>
    <scope>NUCLEOTIDE SEQUENCE</scope>
    <source>
        <strain evidence="4">LMO-M01</strain>
    </source>
</reference>
<dbReference type="Proteomes" id="UP001218638">
    <property type="component" value="Chromosome"/>
</dbReference>
<name>A0AAF0CLR1_9BACT</name>
<dbReference type="Gene3D" id="3.40.50.1110">
    <property type="entry name" value="SGNH hydrolase"/>
    <property type="match status" value="1"/>
</dbReference>
<keyword evidence="5" id="KW-1185">Reference proteome</keyword>
<organism evidence="4 5">
    <name type="scientific">Synoicihabitans lomoniglobus</name>
    <dbReference type="NCBI Taxonomy" id="2909285"/>
    <lineage>
        <taxon>Bacteria</taxon>
        <taxon>Pseudomonadati</taxon>
        <taxon>Verrucomicrobiota</taxon>
        <taxon>Opitutia</taxon>
        <taxon>Opitutales</taxon>
        <taxon>Opitutaceae</taxon>
        <taxon>Synoicihabitans</taxon>
    </lineage>
</organism>
<feature type="region of interest" description="Disordered" evidence="1">
    <location>
        <begin position="79"/>
        <end position="101"/>
    </location>
</feature>
<dbReference type="RefSeq" id="WP_330928815.1">
    <property type="nucleotide sequence ID" value="NZ_CP119075.1"/>
</dbReference>
<feature type="chain" id="PRO_5041973011" evidence="2">
    <location>
        <begin position="30"/>
        <end position="329"/>
    </location>
</feature>
<dbReference type="Pfam" id="PF16227">
    <property type="entry name" value="DUF4886"/>
    <property type="match status" value="1"/>
</dbReference>
<proteinExistence type="predicted"/>
<evidence type="ECO:0000259" key="3">
    <source>
        <dbReference type="Pfam" id="PF16227"/>
    </source>
</evidence>
<dbReference type="AlphaFoldDB" id="A0AAF0CLR1"/>
<dbReference type="InterPro" id="IPR032616">
    <property type="entry name" value="DUF4886"/>
</dbReference>
<evidence type="ECO:0000313" key="4">
    <source>
        <dbReference type="EMBL" id="WED63153.1"/>
    </source>
</evidence>
<evidence type="ECO:0000313" key="5">
    <source>
        <dbReference type="Proteomes" id="UP001218638"/>
    </source>
</evidence>
<evidence type="ECO:0000256" key="2">
    <source>
        <dbReference type="SAM" id="SignalP"/>
    </source>
</evidence>